<evidence type="ECO:0000313" key="10">
    <source>
        <dbReference type="Proteomes" id="UP000320717"/>
    </source>
</evidence>
<reference evidence="9 10" key="1">
    <citation type="submission" date="2019-07" db="EMBL/GenBank/DDBJ databases">
        <title>Complete Genome Sequence of drought tolerant Plant Growth-Promoting Rhizobacterium Glutamicibacter halophytocola DR408.</title>
        <authorList>
            <person name="Nishu S.D."/>
            <person name="Lee T.K."/>
        </authorList>
    </citation>
    <scope>NUCLEOTIDE SEQUENCE [LARGE SCALE GENOMIC DNA]</scope>
    <source>
        <strain evidence="9 10">DR408</strain>
    </source>
</reference>
<evidence type="ECO:0000256" key="5">
    <source>
        <dbReference type="ARBA" id="ARBA00022944"/>
    </source>
</evidence>
<dbReference type="PANTHER" id="PTHR37316:SF3">
    <property type="entry name" value="TEICHOIC ACID GLYCEROL-PHOSPHATE TRANSFERASE"/>
    <property type="match status" value="1"/>
</dbReference>
<evidence type="ECO:0000256" key="1">
    <source>
        <dbReference type="ARBA" id="ARBA00004202"/>
    </source>
</evidence>
<protein>
    <submittedName>
        <fullName evidence="9">CDP-glycerol glycerophosphotransferase</fullName>
    </submittedName>
</protein>
<gene>
    <name evidence="9" type="ORF">FQA45_01585</name>
</gene>
<sequence length="1177" mass="135905">MKDLFVPVEIRSVQDLAQSAMQSLRTRRLKRKKYRYYPGYQQLDLSVRGETLHIDARVEHRVRSVSVLHGNHIVSSVEPLSSALANKADGELRQIHAEMDLTSLLEQWHEYRERSSADEEPEFTETETDADEAEDNSVTLEGDRYSGTVRLALTFSADFDALPSGIAWLQLSEGGELVRRREVRRQIEAGEVTLSGPVIAHRILGRFASTTLGDDPVYISGERSVGLYINKKAEVALGLNRPLRFNHRIRTDITQVRDGKLSLGGVLETQSDRLTEVTLHLVGRKSDFSVESPVMLSFDEKLAAKRFGRAIYNWSASVDFKSVDWSKIDRGDNYDLYLLASSKSSSEVSRIRVTRTPFGVRSTTRADTLTVGDKTLAISPYFTFKAKSTSLILEVFDKDAFAVLAESKQRSFPDDQSLGSKPIWIVGELSYKAQDNGLHLFKYLRSERKDIDAYYVIDENAPDLRNFDSLDHVVFHGSKEHFELAIRCQRFIGTHHADYLFPTRHHSFSSRCRATRVFLQHGVMGTKWMVPNYGKNSPGFATDLFMVSSEREKQYIVNDFLYSPDEVKVTGLSRFDALLANDLAINENMLLIIPTWRDWLQNEEVFLESEYLDQWKNLLNSPELQALVEKHGLEVVFCLHPNMMQFREHFDGAPARLIVQGEIDVQELIKTSAIMITDYSSVNFDFSFLHRPVHYFQFDRARFLGPKGSHLNLDEELPGRIAFDAETLLEDLAQTLERGKSMEEKYRNRADVFMTYRDQNNSQRVTEEIEKAELRKNSGIGWRAELPVKLKNRFRRNKRYFDVMRKLFKLYKLAPMDDDLIVFESGLGRQYGDSPRYIYEELIRQGDTRRKVWVYSGRHRFTDPLTTTVKRLSPEYFWYLARAKYWVNNQSFPHYVQRRSKGVFLQTWHGTPLKQMALDIREVHGRDEGYLERVTRATRQWTHLISPSMYTSDIMRSAYAFSGEAVEVGYPRNDILTSQDVVDREKNIRDELAIPPGVKTVLYAPTFRDDAASGRGKFRFDLPMDLDEFDMRFGEDTVLLLRMHVLVSNAVSIPEHLRHRIIDVSRHPDIQELYLASDVLITDYSSVFFDYSLLRRPIIFYAYDLENYRDNLRGFYLDYESALPGPIVENQSDLWTTLASALAGEPLAGVDREEFIKKFAPHDDGFASKRVVERFFK</sequence>
<accession>A0ABX5Y8W8</accession>
<keyword evidence="4" id="KW-0808">Transferase</keyword>
<feature type="compositionally biased region" description="Acidic residues" evidence="7">
    <location>
        <begin position="118"/>
        <end position="135"/>
    </location>
</feature>
<dbReference type="InterPro" id="IPR041038">
    <property type="entry name" value="TarS_C1"/>
</dbReference>
<dbReference type="Pfam" id="PF04464">
    <property type="entry name" value="Glyphos_transf"/>
    <property type="match status" value="2"/>
</dbReference>
<dbReference type="SUPFAM" id="SSF53756">
    <property type="entry name" value="UDP-Glycosyltransferase/glycogen phosphorylase"/>
    <property type="match status" value="2"/>
</dbReference>
<dbReference type="Proteomes" id="UP000320717">
    <property type="component" value="Chromosome"/>
</dbReference>
<evidence type="ECO:0000259" key="8">
    <source>
        <dbReference type="Pfam" id="PF18674"/>
    </source>
</evidence>
<dbReference type="Gene3D" id="3.40.50.12580">
    <property type="match status" value="2"/>
</dbReference>
<proteinExistence type="inferred from homology"/>
<keyword evidence="5" id="KW-0777">Teichoic acid biosynthesis</keyword>
<feature type="region of interest" description="Disordered" evidence="7">
    <location>
        <begin position="111"/>
        <end position="136"/>
    </location>
</feature>
<dbReference type="InterPro" id="IPR051612">
    <property type="entry name" value="Teichoic_Acid_Biosynth"/>
</dbReference>
<evidence type="ECO:0000313" key="9">
    <source>
        <dbReference type="EMBL" id="QDY65104.1"/>
    </source>
</evidence>
<dbReference type="Gene3D" id="3.40.50.11820">
    <property type="match status" value="1"/>
</dbReference>
<keyword evidence="3" id="KW-1003">Cell membrane</keyword>
<evidence type="ECO:0000256" key="6">
    <source>
        <dbReference type="ARBA" id="ARBA00023136"/>
    </source>
</evidence>
<organism evidence="9 10">
    <name type="scientific">Glutamicibacter halophytocola</name>
    <dbReference type="NCBI Taxonomy" id="1933880"/>
    <lineage>
        <taxon>Bacteria</taxon>
        <taxon>Bacillati</taxon>
        <taxon>Actinomycetota</taxon>
        <taxon>Actinomycetes</taxon>
        <taxon>Micrococcales</taxon>
        <taxon>Micrococcaceae</taxon>
        <taxon>Glutamicibacter</taxon>
    </lineage>
</organism>
<keyword evidence="6" id="KW-0472">Membrane</keyword>
<dbReference type="Pfam" id="PF18674">
    <property type="entry name" value="TarS_C1"/>
    <property type="match status" value="1"/>
</dbReference>
<feature type="domain" description="TarS C-terminal" evidence="8">
    <location>
        <begin position="255"/>
        <end position="392"/>
    </location>
</feature>
<keyword evidence="10" id="KW-1185">Reference proteome</keyword>
<dbReference type="InterPro" id="IPR043148">
    <property type="entry name" value="TagF_C"/>
</dbReference>
<evidence type="ECO:0000256" key="2">
    <source>
        <dbReference type="ARBA" id="ARBA00010488"/>
    </source>
</evidence>
<comment type="subcellular location">
    <subcellularLocation>
        <location evidence="1">Cell membrane</location>
        <topology evidence="1">Peripheral membrane protein</topology>
    </subcellularLocation>
</comment>
<evidence type="ECO:0000256" key="4">
    <source>
        <dbReference type="ARBA" id="ARBA00022679"/>
    </source>
</evidence>
<comment type="similarity">
    <text evidence="2">Belongs to the CDP-glycerol glycerophosphotransferase family.</text>
</comment>
<evidence type="ECO:0000256" key="3">
    <source>
        <dbReference type="ARBA" id="ARBA00022475"/>
    </source>
</evidence>
<dbReference type="EMBL" id="CP042260">
    <property type="protein sequence ID" value="QDY65104.1"/>
    <property type="molecule type" value="Genomic_DNA"/>
</dbReference>
<dbReference type="PANTHER" id="PTHR37316">
    <property type="entry name" value="TEICHOIC ACID GLYCEROL-PHOSPHATE PRIMASE"/>
    <property type="match status" value="1"/>
</dbReference>
<evidence type="ECO:0000256" key="7">
    <source>
        <dbReference type="SAM" id="MobiDB-lite"/>
    </source>
</evidence>
<name>A0ABX5Y8W8_9MICC</name>
<dbReference type="InterPro" id="IPR007554">
    <property type="entry name" value="Glycerophosphate_synth"/>
</dbReference>
<dbReference type="InterPro" id="IPR043149">
    <property type="entry name" value="TagF_N"/>
</dbReference>